<evidence type="ECO:0000256" key="3">
    <source>
        <dbReference type="ARBA" id="ARBA00022475"/>
    </source>
</evidence>
<dbReference type="Proteomes" id="UP000292039">
    <property type="component" value="Unassembled WGS sequence"/>
</dbReference>
<dbReference type="SMART" id="SM00382">
    <property type="entry name" value="AAA"/>
    <property type="match status" value="1"/>
</dbReference>
<dbReference type="InterPro" id="IPR003439">
    <property type="entry name" value="ABC_transporter-like_ATP-bd"/>
</dbReference>
<dbReference type="CDD" id="cd03225">
    <property type="entry name" value="ABC_cobalt_CbiO_domain1"/>
    <property type="match status" value="1"/>
</dbReference>
<sequence>MLIEFENVGVETPSGCVLDGIGIALSERRIGIAGPNGAGKSTFARLLNGLRMPTRGQVRVDGLDTRRQTAQVRQRVGFMFQNPENQIVFPVVSEDLAFSLRAAGLDAAARQARIEAQLADLGIAHLLERPAHALSGGERQLVALAAVLLMQPALLVFDEPTTQLDLRHRNRFESLLARLPQQAVVVSHDLDLLAGCDRVLVIEAGRVAADDTPAAALSWYRRHCG</sequence>
<dbReference type="GO" id="GO:0016887">
    <property type="term" value="F:ATP hydrolysis activity"/>
    <property type="evidence" value="ECO:0007669"/>
    <property type="project" value="InterPro"/>
</dbReference>
<dbReference type="EMBL" id="SGWZ01000001">
    <property type="protein sequence ID" value="RZS73734.1"/>
    <property type="molecule type" value="Genomic_DNA"/>
</dbReference>
<evidence type="ECO:0000259" key="6">
    <source>
        <dbReference type="PROSITE" id="PS50893"/>
    </source>
</evidence>
<protein>
    <submittedName>
        <fullName evidence="8">Biotin transport system ATP-binding protein</fullName>
    </submittedName>
    <submittedName>
        <fullName evidence="7">Cobalt ABC transporter ATP-binding protein</fullName>
    </submittedName>
</protein>
<dbReference type="PROSITE" id="PS00211">
    <property type="entry name" value="ABC_TRANSPORTER_1"/>
    <property type="match status" value="1"/>
</dbReference>
<evidence type="ECO:0000313" key="8">
    <source>
        <dbReference type="EMBL" id="RZS73734.1"/>
    </source>
</evidence>
<dbReference type="Pfam" id="PF00005">
    <property type="entry name" value="ABC_tran"/>
    <property type="match status" value="1"/>
</dbReference>
<dbReference type="InterPro" id="IPR015856">
    <property type="entry name" value="ABC_transpr_CbiO/EcfA_su"/>
</dbReference>
<dbReference type="GO" id="GO:0042626">
    <property type="term" value="F:ATPase-coupled transmembrane transporter activity"/>
    <property type="evidence" value="ECO:0007669"/>
    <property type="project" value="TreeGrafter"/>
</dbReference>
<keyword evidence="2" id="KW-0813">Transport</keyword>
<organism evidence="7 9">
    <name type="scientific">Kerstersia gyiorum</name>
    <dbReference type="NCBI Taxonomy" id="206506"/>
    <lineage>
        <taxon>Bacteria</taxon>
        <taxon>Pseudomonadati</taxon>
        <taxon>Pseudomonadota</taxon>
        <taxon>Betaproteobacteria</taxon>
        <taxon>Burkholderiales</taxon>
        <taxon>Alcaligenaceae</taxon>
        <taxon>Kerstersia</taxon>
    </lineage>
</organism>
<dbReference type="PANTHER" id="PTHR43553">
    <property type="entry name" value="HEAVY METAL TRANSPORTER"/>
    <property type="match status" value="1"/>
</dbReference>
<comment type="caution">
    <text evidence="7">The sequence shown here is derived from an EMBL/GenBank/DDBJ whole genome shotgun (WGS) entry which is preliminary data.</text>
</comment>
<keyword evidence="9" id="KW-1185">Reference proteome</keyword>
<dbReference type="PANTHER" id="PTHR43553:SF24">
    <property type="entry name" value="ENERGY-COUPLING FACTOR TRANSPORTER ATP-BINDING PROTEIN ECFA1"/>
    <property type="match status" value="1"/>
</dbReference>
<proteinExistence type="inferred from homology"/>
<reference evidence="7 9" key="1">
    <citation type="submission" date="2015-04" db="EMBL/GenBank/DDBJ databases">
        <title>Genome sequence of Kerstersia gyiorum CG1.</title>
        <authorList>
            <person name="Greninger A.L."/>
            <person name="Kozyreva V."/>
            <person name="Chaturvedi V."/>
        </authorList>
    </citation>
    <scope>NUCLEOTIDE SEQUENCE [LARGE SCALE GENOMIC DNA]</scope>
    <source>
        <strain evidence="7 9">CG1</strain>
    </source>
</reference>
<dbReference type="PATRIC" id="fig|206506.3.peg.351"/>
<keyword evidence="3" id="KW-0472">Membrane</keyword>
<dbReference type="RefSeq" id="WP_068366841.1">
    <property type="nucleotide sequence ID" value="NZ_CBCSEB010000002.1"/>
</dbReference>
<evidence type="ECO:0000256" key="2">
    <source>
        <dbReference type="ARBA" id="ARBA00022448"/>
    </source>
</evidence>
<evidence type="ECO:0000256" key="4">
    <source>
        <dbReference type="ARBA" id="ARBA00022741"/>
    </source>
</evidence>
<dbReference type="Proteomes" id="UP000078084">
    <property type="component" value="Unassembled WGS sequence"/>
</dbReference>
<dbReference type="OrthoDB" id="5292475at2"/>
<evidence type="ECO:0000313" key="7">
    <source>
        <dbReference type="EMBL" id="KKO73033.1"/>
    </source>
</evidence>
<comment type="similarity">
    <text evidence="1">Belongs to the ABC transporter superfamily.</text>
</comment>
<dbReference type="InterPro" id="IPR050095">
    <property type="entry name" value="ECF_ABC_transporter_ATP-bd"/>
</dbReference>
<evidence type="ECO:0000256" key="5">
    <source>
        <dbReference type="ARBA" id="ARBA00022840"/>
    </source>
</evidence>
<keyword evidence="3" id="KW-1003">Cell membrane</keyword>
<keyword evidence="4" id="KW-0547">Nucleotide-binding</keyword>
<evidence type="ECO:0000256" key="1">
    <source>
        <dbReference type="ARBA" id="ARBA00005417"/>
    </source>
</evidence>
<dbReference type="InterPro" id="IPR027417">
    <property type="entry name" value="P-loop_NTPase"/>
</dbReference>
<dbReference type="GO" id="GO:0043190">
    <property type="term" value="C:ATP-binding cassette (ABC) transporter complex"/>
    <property type="evidence" value="ECO:0007669"/>
    <property type="project" value="TreeGrafter"/>
</dbReference>
<dbReference type="InterPro" id="IPR003593">
    <property type="entry name" value="AAA+_ATPase"/>
</dbReference>
<dbReference type="SUPFAM" id="SSF52540">
    <property type="entry name" value="P-loop containing nucleoside triphosphate hydrolases"/>
    <property type="match status" value="1"/>
</dbReference>
<dbReference type="InterPro" id="IPR017871">
    <property type="entry name" value="ABC_transporter-like_CS"/>
</dbReference>
<gene>
    <name evidence="7" type="ORF">AAV32_01565</name>
    <name evidence="8" type="ORF">EV679_0938</name>
</gene>
<dbReference type="Gene3D" id="3.40.50.300">
    <property type="entry name" value="P-loop containing nucleotide triphosphate hydrolases"/>
    <property type="match status" value="1"/>
</dbReference>
<name>A0A171KVW6_9BURK</name>
<dbReference type="EMBL" id="LBNE01000001">
    <property type="protein sequence ID" value="KKO73033.1"/>
    <property type="molecule type" value="Genomic_DNA"/>
</dbReference>
<feature type="domain" description="ABC transporter" evidence="6">
    <location>
        <begin position="3"/>
        <end position="224"/>
    </location>
</feature>
<reference evidence="8 10" key="2">
    <citation type="submission" date="2019-02" db="EMBL/GenBank/DDBJ databases">
        <title>Genomic Encyclopedia of Type Strains, Phase IV (KMG-IV): sequencing the most valuable type-strain genomes for metagenomic binning, comparative biology and taxonomic classification.</title>
        <authorList>
            <person name="Goeker M."/>
        </authorList>
    </citation>
    <scope>NUCLEOTIDE SEQUENCE [LARGE SCALE GENOMIC DNA]</scope>
    <source>
        <strain evidence="8 10">DSM 16618</strain>
    </source>
</reference>
<dbReference type="STRING" id="206506.AAV32_01565"/>
<evidence type="ECO:0000313" key="10">
    <source>
        <dbReference type="Proteomes" id="UP000292039"/>
    </source>
</evidence>
<dbReference type="AlphaFoldDB" id="A0A171KVW6"/>
<dbReference type="PROSITE" id="PS50893">
    <property type="entry name" value="ABC_TRANSPORTER_2"/>
    <property type="match status" value="1"/>
</dbReference>
<dbReference type="GeneID" id="99727563"/>
<accession>A0A171KVW6</accession>
<dbReference type="GO" id="GO:0005524">
    <property type="term" value="F:ATP binding"/>
    <property type="evidence" value="ECO:0007669"/>
    <property type="project" value="UniProtKB-KW"/>
</dbReference>
<keyword evidence="5 7" id="KW-0067">ATP-binding</keyword>
<evidence type="ECO:0000313" key="9">
    <source>
        <dbReference type="Proteomes" id="UP000078084"/>
    </source>
</evidence>